<feature type="binding site" evidence="11">
    <location>
        <position position="246"/>
    </location>
    <ligand>
        <name>Zn(2+)</name>
        <dbReference type="ChEBI" id="CHEBI:29105"/>
        <label>2</label>
        <note>catalytic</note>
    </ligand>
</feature>
<evidence type="ECO:0000256" key="11">
    <source>
        <dbReference type="PIRSR" id="PIRSR001191-2"/>
    </source>
</evidence>
<evidence type="ECO:0000256" key="9">
    <source>
        <dbReference type="ARBA" id="ARBA00023145"/>
    </source>
</evidence>
<dbReference type="CDD" id="cd00094">
    <property type="entry name" value="HX"/>
    <property type="match status" value="1"/>
</dbReference>
<dbReference type="FunFam" id="2.110.10.10:FF:000018">
    <property type="entry name" value="Matrix metallopeptidase 25b"/>
    <property type="match status" value="1"/>
</dbReference>
<feature type="compositionally biased region" description="Pro residues" evidence="16">
    <location>
        <begin position="300"/>
        <end position="315"/>
    </location>
</feature>
<evidence type="ECO:0000256" key="14">
    <source>
        <dbReference type="PIRSR" id="PIRSR621190-4"/>
    </source>
</evidence>
<dbReference type="PROSITE" id="PS51642">
    <property type="entry name" value="HEMOPEXIN_2"/>
    <property type="match status" value="4"/>
</dbReference>
<keyword evidence="5" id="KW-0378">Hydrolase</keyword>
<feature type="binding site" evidence="12">
    <location>
        <position position="189"/>
    </location>
    <ligand>
        <name>Ca(2+)</name>
        <dbReference type="ChEBI" id="CHEBI:29108"/>
        <label>3</label>
    </ligand>
</feature>
<comment type="cofactor">
    <cofactor evidence="12">
        <name>Zn(2+)</name>
        <dbReference type="ChEBI" id="CHEBI:29105"/>
    </cofactor>
    <text evidence="12">Binds 2 Zn(2+) ions per subunit.</text>
</comment>
<evidence type="ECO:0000313" key="20">
    <source>
        <dbReference type="Proteomes" id="UP001591681"/>
    </source>
</evidence>
<dbReference type="Pfam" id="PF00045">
    <property type="entry name" value="Hemopexin"/>
    <property type="match status" value="3"/>
</dbReference>
<feature type="binding site" evidence="12">
    <location>
        <position position="184"/>
    </location>
    <ligand>
        <name>Zn(2+)</name>
        <dbReference type="ChEBI" id="CHEBI:29105"/>
        <label>1</label>
    </ligand>
</feature>
<protein>
    <recommendedName>
        <fullName evidence="18">Peptidase metallopeptidase domain-containing protein</fullName>
    </recommendedName>
</protein>
<feature type="binding site" evidence="12">
    <location>
        <position position="172"/>
    </location>
    <ligand>
        <name>Ca(2+)</name>
        <dbReference type="ChEBI" id="CHEBI:29108"/>
        <label>2</label>
    </ligand>
</feature>
<dbReference type="GO" id="GO:0046872">
    <property type="term" value="F:metal ion binding"/>
    <property type="evidence" value="ECO:0007669"/>
    <property type="project" value="UniProtKB-KW"/>
</dbReference>
<evidence type="ECO:0000256" key="17">
    <source>
        <dbReference type="SAM" id="SignalP"/>
    </source>
</evidence>
<reference evidence="19 20" key="1">
    <citation type="submission" date="2024-09" db="EMBL/GenBank/DDBJ databases">
        <title>A chromosome-level genome assembly of Gray's grenadier anchovy, Coilia grayii.</title>
        <authorList>
            <person name="Fu Z."/>
        </authorList>
    </citation>
    <scope>NUCLEOTIDE SEQUENCE [LARGE SCALE GENOMIC DNA]</scope>
    <source>
        <strain evidence="19">G4</strain>
        <tissue evidence="19">Muscle</tissue>
    </source>
</reference>
<evidence type="ECO:0000259" key="18">
    <source>
        <dbReference type="SMART" id="SM00235"/>
    </source>
</evidence>
<feature type="binding site" evidence="12">
    <location>
        <position position="254"/>
    </location>
    <ligand>
        <name>Zn(2+)</name>
        <dbReference type="ChEBI" id="CHEBI:29105"/>
        <label>2</label>
        <note>catalytic</note>
    </ligand>
</feature>
<keyword evidence="20" id="KW-1185">Reference proteome</keyword>
<organism evidence="19 20">
    <name type="scientific">Coilia grayii</name>
    <name type="common">Gray's grenadier anchovy</name>
    <dbReference type="NCBI Taxonomy" id="363190"/>
    <lineage>
        <taxon>Eukaryota</taxon>
        <taxon>Metazoa</taxon>
        <taxon>Chordata</taxon>
        <taxon>Craniata</taxon>
        <taxon>Vertebrata</taxon>
        <taxon>Euteleostomi</taxon>
        <taxon>Actinopterygii</taxon>
        <taxon>Neopterygii</taxon>
        <taxon>Teleostei</taxon>
        <taxon>Clupei</taxon>
        <taxon>Clupeiformes</taxon>
        <taxon>Clupeoidei</taxon>
        <taxon>Engraulidae</taxon>
        <taxon>Coilinae</taxon>
        <taxon>Coilia</taxon>
    </lineage>
</organism>
<feature type="binding site" evidence="12">
    <location>
        <position position="376"/>
    </location>
    <ligand>
        <name>Ca(2+)</name>
        <dbReference type="ChEBI" id="CHEBI:29108"/>
        <label>4</label>
    </ligand>
</feature>
<dbReference type="SMART" id="SM00120">
    <property type="entry name" value="HX"/>
    <property type="match status" value="4"/>
</dbReference>
<feature type="repeat" description="Hemopexin" evidence="15">
    <location>
        <begin position="423"/>
        <end position="475"/>
    </location>
</feature>
<keyword evidence="8" id="KW-0482">Metalloprotease</keyword>
<feature type="repeat" description="Hemopexin" evidence="15">
    <location>
        <begin position="476"/>
        <end position="522"/>
    </location>
</feature>
<evidence type="ECO:0000256" key="5">
    <source>
        <dbReference type="ARBA" id="ARBA00022801"/>
    </source>
</evidence>
<dbReference type="PANTHER" id="PTHR10201:SF287">
    <property type="entry name" value="MATRIX METALLOPEPTIDASE 25B-RELATED"/>
    <property type="match status" value="1"/>
</dbReference>
<evidence type="ECO:0000313" key="19">
    <source>
        <dbReference type="EMBL" id="KAL2077968.1"/>
    </source>
</evidence>
<dbReference type="CDD" id="cd04278">
    <property type="entry name" value="ZnMc_MMP"/>
    <property type="match status" value="1"/>
</dbReference>
<dbReference type="InterPro" id="IPR033739">
    <property type="entry name" value="M10A_MMP"/>
</dbReference>
<feature type="chain" id="PRO_5044828674" description="Peptidase metallopeptidase domain-containing protein" evidence="17">
    <location>
        <begin position="24"/>
        <end position="573"/>
    </location>
</feature>
<dbReference type="Gene3D" id="2.110.10.10">
    <property type="entry name" value="Hemopexin-like domain"/>
    <property type="match status" value="1"/>
</dbReference>
<name>A0ABD1ISJ1_9TELE</name>
<dbReference type="InterPro" id="IPR001818">
    <property type="entry name" value="Pept_M10_metallopeptidase"/>
</dbReference>
<feature type="binding site" evidence="11">
    <location>
        <position position="236"/>
    </location>
    <ligand>
        <name>Zn(2+)</name>
        <dbReference type="ChEBI" id="CHEBI:29105"/>
        <label>2</label>
        <note>catalytic</note>
    </ligand>
</feature>
<dbReference type="InterPro" id="IPR000585">
    <property type="entry name" value="Hemopexin-like_dom"/>
</dbReference>
<sequence>MLTLNLVGYLTGVLMWTTSLVESVDQDQYYRGVGWLSRYGYLPPPDPRVGKLQTKEGIENAIREMQRFGGIEQTGKLDDKTLALMSKPRCSLPDIMGSEDIMKRRRRKRYILSGLHWRKKIITWSIYNNPKLSRNLKPDLVRDIMTYALKAWRDATPLEFKELSQDRRADADMEISFARSHHEDGYPFDGRGGTLAHAFFPGESRISGNTHFDDDEEWGYGDTTGQSTDLFTVAVHEFGHALGLGHSAVSGSIMAPYYSGPAARDISSYRLPADDQQAIQQVYGSREKNPTLPNVTPRLPDLPKPSPPHGTPLPDPTVKDRCGGGFDAVANIRGEVFFFKDKFFWRMQHTGSLLSLSPALIKNFWFGLPNDIKKVDAVYERSDSNIIFFSGQNYWVFRNTDAQPGYPRPISEWRMRHSNGRPVTTVEAAFVWAHNGRTFLFSGGEFWGFSNGNDIQALRPDEGYPKSASLWNGMPRDPDDIISYGEGDTYFFKDNSYWKMEKGRLDQEVVTAKSTAIDWMQCPREAVPTSRPGKGKGDCVCGISGAPGISFTTRSQCIMLLLVMATVQILQAL</sequence>
<dbReference type="PRINTS" id="PR00138">
    <property type="entry name" value="MATRIXIN"/>
</dbReference>
<dbReference type="InterPro" id="IPR024079">
    <property type="entry name" value="MetalloPept_cat_dom_sf"/>
</dbReference>
<dbReference type="SUPFAM" id="SSF50923">
    <property type="entry name" value="Hemopexin-like domain"/>
    <property type="match status" value="1"/>
</dbReference>
<dbReference type="GO" id="GO:0008237">
    <property type="term" value="F:metallopeptidase activity"/>
    <property type="evidence" value="ECO:0007669"/>
    <property type="project" value="UniProtKB-KW"/>
</dbReference>
<dbReference type="PIRSF" id="PIRSF001191">
    <property type="entry name" value="Peptidase_M10A_matrix"/>
    <property type="match status" value="1"/>
</dbReference>
<feature type="binding site" evidence="12">
    <location>
        <position position="197"/>
    </location>
    <ligand>
        <name>Zn(2+)</name>
        <dbReference type="ChEBI" id="CHEBI:29105"/>
        <label>1</label>
    </ligand>
</feature>
<keyword evidence="4" id="KW-0677">Repeat</keyword>
<feature type="binding site" evidence="12">
    <location>
        <position position="479"/>
    </location>
    <ligand>
        <name>Ca(2+)</name>
        <dbReference type="ChEBI" id="CHEBI:29108"/>
        <label>4</label>
    </ligand>
</feature>
<feature type="repeat" description="Hemopexin" evidence="15">
    <location>
        <begin position="372"/>
        <end position="417"/>
    </location>
</feature>
<evidence type="ECO:0000256" key="1">
    <source>
        <dbReference type="ARBA" id="ARBA00010370"/>
    </source>
</evidence>
<dbReference type="InterPro" id="IPR036365">
    <property type="entry name" value="PGBD-like_sf"/>
</dbReference>
<evidence type="ECO:0000256" key="7">
    <source>
        <dbReference type="ARBA" id="ARBA00022837"/>
    </source>
</evidence>
<feature type="binding site" description="in inhibited form" evidence="12">
    <location>
        <position position="90"/>
    </location>
    <ligand>
        <name>Zn(2+)</name>
        <dbReference type="ChEBI" id="CHEBI:29105"/>
        <label>2</label>
        <note>catalytic</note>
    </ligand>
</feature>
<evidence type="ECO:0000256" key="6">
    <source>
        <dbReference type="ARBA" id="ARBA00022833"/>
    </source>
</evidence>
<feature type="binding site" evidence="12">
    <location>
        <position position="213"/>
    </location>
    <ligand>
        <name>Ca(2+)</name>
        <dbReference type="ChEBI" id="CHEBI:29108"/>
        <label>3</label>
    </ligand>
</feature>
<proteinExistence type="inferred from homology"/>
<feature type="region of interest" description="Disordered" evidence="16">
    <location>
        <begin position="284"/>
        <end position="315"/>
    </location>
</feature>
<feature type="domain" description="Peptidase metallopeptidase" evidence="18">
    <location>
        <begin position="113"/>
        <end position="285"/>
    </location>
</feature>
<evidence type="ECO:0000256" key="4">
    <source>
        <dbReference type="ARBA" id="ARBA00022737"/>
    </source>
</evidence>
<feature type="repeat" description="Hemopexin" evidence="15">
    <location>
        <begin position="323"/>
        <end position="368"/>
    </location>
</feature>
<dbReference type="InterPro" id="IPR021190">
    <property type="entry name" value="Pept_M10A"/>
</dbReference>
<dbReference type="InterPro" id="IPR036375">
    <property type="entry name" value="Hemopexin-like_dom_sf"/>
</dbReference>
<evidence type="ECO:0000256" key="10">
    <source>
        <dbReference type="PIRSR" id="PIRSR001191-1"/>
    </source>
</evidence>
<comment type="caution">
    <text evidence="19">The sequence shown here is derived from an EMBL/GenBank/DDBJ whole genome shotgun (WGS) entry which is preliminary data.</text>
</comment>
<keyword evidence="9" id="KW-0865">Zymogen</keyword>
<dbReference type="InterPro" id="IPR018487">
    <property type="entry name" value="Hemopexin-like_repeat"/>
</dbReference>
<comment type="similarity">
    <text evidence="1">Belongs to the peptidase M10A family.</text>
</comment>
<dbReference type="Pfam" id="PF00413">
    <property type="entry name" value="Peptidase_M10"/>
    <property type="match status" value="1"/>
</dbReference>
<feature type="binding site" evidence="12">
    <location>
        <position position="429"/>
    </location>
    <ligand>
        <name>Ca(2+)</name>
        <dbReference type="ChEBI" id="CHEBI:29108"/>
        <label>5</label>
    </ligand>
</feature>
<keyword evidence="17" id="KW-0732">Signal</keyword>
<keyword evidence="6 11" id="KW-0862">Zinc</keyword>
<evidence type="ECO:0000256" key="3">
    <source>
        <dbReference type="ARBA" id="ARBA00022723"/>
    </source>
</evidence>
<dbReference type="SUPFAM" id="SSF47090">
    <property type="entry name" value="PGBD-like"/>
    <property type="match status" value="1"/>
</dbReference>
<feature type="binding site" evidence="12">
    <location>
        <position position="216"/>
    </location>
    <ligand>
        <name>Ca(2+)</name>
        <dbReference type="ChEBI" id="CHEBI:29108"/>
        <label>3</label>
    </ligand>
</feature>
<gene>
    <name evidence="19" type="ORF">ACEWY4_025653</name>
</gene>
<feature type="binding site" evidence="12">
    <location>
        <position position="327"/>
    </location>
    <ligand>
        <name>Ca(2+)</name>
        <dbReference type="ChEBI" id="CHEBI:29108"/>
        <label>4</label>
    </ligand>
</feature>
<feature type="modified residue" description="Phosphotyrosine; by PKDCC" evidence="14">
    <location>
        <position position="406"/>
    </location>
</feature>
<dbReference type="Pfam" id="PF01471">
    <property type="entry name" value="PG_binding_1"/>
    <property type="match status" value="1"/>
</dbReference>
<evidence type="ECO:0000256" key="15">
    <source>
        <dbReference type="PROSITE-ProRule" id="PRU01011"/>
    </source>
</evidence>
<dbReference type="SUPFAM" id="SSF55486">
    <property type="entry name" value="Metalloproteases ('zincins'), catalytic domain"/>
    <property type="match status" value="1"/>
</dbReference>
<feature type="binding site" evidence="12">
    <location>
        <position position="182"/>
    </location>
    <ligand>
        <name>Zn(2+)</name>
        <dbReference type="ChEBI" id="CHEBI:29105"/>
        <label>1</label>
    </ligand>
</feature>
<dbReference type="AlphaFoldDB" id="A0ABD1ISJ1"/>
<evidence type="ECO:0000256" key="13">
    <source>
        <dbReference type="PIRSR" id="PIRSR621190-3"/>
    </source>
</evidence>
<evidence type="ECO:0000256" key="8">
    <source>
        <dbReference type="ARBA" id="ARBA00023049"/>
    </source>
</evidence>
<feature type="binding site" evidence="12">
    <location>
        <position position="216"/>
    </location>
    <ligand>
        <name>Ca(2+)</name>
        <dbReference type="ChEBI" id="CHEBI:29108"/>
        <label>1</label>
    </ligand>
</feature>
<dbReference type="FunFam" id="3.40.390.10:FF:000068">
    <property type="entry name" value="Predicted protein"/>
    <property type="match status" value="1"/>
</dbReference>
<dbReference type="EMBL" id="JBHFQA010000023">
    <property type="protein sequence ID" value="KAL2077968.1"/>
    <property type="molecule type" value="Genomic_DNA"/>
</dbReference>
<evidence type="ECO:0000256" key="16">
    <source>
        <dbReference type="SAM" id="MobiDB-lite"/>
    </source>
</evidence>
<dbReference type="Proteomes" id="UP001591681">
    <property type="component" value="Unassembled WGS sequence"/>
</dbReference>
<dbReference type="InterPro" id="IPR006026">
    <property type="entry name" value="Peptidase_Metallo"/>
</dbReference>
<accession>A0ABD1ISJ1</accession>
<feature type="binding site" evidence="12">
    <location>
        <position position="211"/>
    </location>
    <ligand>
        <name>Zn(2+)</name>
        <dbReference type="ChEBI" id="CHEBI:29105"/>
        <label>1</label>
    </ligand>
</feature>
<feature type="active site" evidence="10">
    <location>
        <position position="237"/>
    </location>
</feature>
<feature type="binding site" evidence="12">
    <location>
        <position position="190"/>
    </location>
    <ligand>
        <name>Ca(2+)</name>
        <dbReference type="ChEBI" id="CHEBI:29108"/>
        <label>3</label>
    </ligand>
</feature>
<dbReference type="PANTHER" id="PTHR10201">
    <property type="entry name" value="MATRIX METALLOPROTEINASE"/>
    <property type="match status" value="1"/>
</dbReference>
<feature type="binding site" evidence="12">
    <location>
        <position position="214"/>
    </location>
    <ligand>
        <name>Ca(2+)</name>
        <dbReference type="ChEBI" id="CHEBI:29108"/>
        <label>1</label>
    </ligand>
</feature>
<comment type="cofactor">
    <cofactor evidence="12">
        <name>Ca(2+)</name>
        <dbReference type="ChEBI" id="CHEBI:29108"/>
    </cofactor>
    <text evidence="12">Can bind about 5 Ca(2+) ions per subunit.</text>
</comment>
<feature type="binding site" evidence="11">
    <location>
        <position position="240"/>
    </location>
    <ligand>
        <name>Zn(2+)</name>
        <dbReference type="ChEBI" id="CHEBI:29105"/>
        <label>2</label>
        <note>catalytic</note>
    </ligand>
</feature>
<keyword evidence="2" id="KW-0645">Protease</keyword>
<keyword evidence="7 12" id="KW-0106">Calcium</keyword>
<dbReference type="SMART" id="SM00235">
    <property type="entry name" value="ZnMc"/>
    <property type="match status" value="1"/>
</dbReference>
<evidence type="ECO:0000256" key="2">
    <source>
        <dbReference type="ARBA" id="ARBA00022670"/>
    </source>
</evidence>
<dbReference type="Gene3D" id="3.40.390.10">
    <property type="entry name" value="Collagenase (Catalytic Domain)"/>
    <property type="match status" value="1"/>
</dbReference>
<evidence type="ECO:0000256" key="12">
    <source>
        <dbReference type="PIRSR" id="PIRSR621190-2"/>
    </source>
</evidence>
<keyword evidence="3 11" id="KW-0479">Metal-binding</keyword>
<feature type="signal peptide" evidence="17">
    <location>
        <begin position="1"/>
        <end position="23"/>
    </location>
</feature>
<keyword evidence="13" id="KW-1015">Disulfide bond</keyword>
<dbReference type="GO" id="GO:0006508">
    <property type="term" value="P:proteolysis"/>
    <property type="evidence" value="ECO:0007669"/>
    <property type="project" value="UniProtKB-KW"/>
</dbReference>
<feature type="disulfide bond" evidence="13">
    <location>
        <begin position="322"/>
        <end position="522"/>
    </location>
</feature>
<dbReference type="InterPro" id="IPR002477">
    <property type="entry name" value="Peptidoglycan-bd-like"/>
</dbReference>